<accession>A0A840G9P8</accession>
<dbReference type="GO" id="GO:0002098">
    <property type="term" value="P:tRNA wobble uridine modification"/>
    <property type="evidence" value="ECO:0007669"/>
    <property type="project" value="TreeGrafter"/>
</dbReference>
<evidence type="ECO:0000313" key="4">
    <source>
        <dbReference type="EMBL" id="MBB4247620.1"/>
    </source>
</evidence>
<dbReference type="InterPro" id="IPR005225">
    <property type="entry name" value="Small_GTP-bd"/>
</dbReference>
<feature type="domain" description="G" evidence="1">
    <location>
        <begin position="12"/>
        <end position="125"/>
    </location>
</feature>
<dbReference type="Gene3D" id="3.40.50.11410">
    <property type="match status" value="1"/>
</dbReference>
<dbReference type="NCBIfam" id="TIGR03918">
    <property type="entry name" value="GTP_HydF"/>
    <property type="match status" value="1"/>
</dbReference>
<gene>
    <name evidence="4" type="ORF">GGD90_001994</name>
</gene>
<evidence type="ECO:0000259" key="2">
    <source>
        <dbReference type="Pfam" id="PF18128"/>
    </source>
</evidence>
<dbReference type="OrthoDB" id="9811338at2"/>
<dbReference type="Gene3D" id="3.40.50.11420">
    <property type="match status" value="1"/>
</dbReference>
<dbReference type="GO" id="GO:0005525">
    <property type="term" value="F:GTP binding"/>
    <property type="evidence" value="ECO:0007669"/>
    <property type="project" value="InterPro"/>
</dbReference>
<dbReference type="InterPro" id="IPR040644">
    <property type="entry name" value="HydF_tetramer"/>
</dbReference>
<proteinExistence type="predicted"/>
<organism evidence="4 5">
    <name type="scientific">Rhodocyclus tenuis</name>
    <name type="common">Rhodospirillum tenue</name>
    <dbReference type="NCBI Taxonomy" id="1066"/>
    <lineage>
        <taxon>Bacteria</taxon>
        <taxon>Pseudomonadati</taxon>
        <taxon>Pseudomonadota</taxon>
        <taxon>Betaproteobacteria</taxon>
        <taxon>Rhodocyclales</taxon>
        <taxon>Rhodocyclaceae</taxon>
        <taxon>Rhodocyclus</taxon>
    </lineage>
</organism>
<feature type="domain" description="Hydrogen maturase F tetramerization" evidence="3">
    <location>
        <begin position="289"/>
        <end position="401"/>
    </location>
</feature>
<keyword evidence="5" id="KW-1185">Reference proteome</keyword>
<dbReference type="GO" id="GO:0005737">
    <property type="term" value="C:cytoplasm"/>
    <property type="evidence" value="ECO:0007669"/>
    <property type="project" value="TreeGrafter"/>
</dbReference>
<dbReference type="InterPro" id="IPR006073">
    <property type="entry name" value="GTP-bd"/>
</dbReference>
<dbReference type="Pfam" id="PF01926">
    <property type="entry name" value="MMR_HSR1"/>
    <property type="match status" value="1"/>
</dbReference>
<dbReference type="PANTHER" id="PTHR42714">
    <property type="entry name" value="TRNA MODIFICATION GTPASE GTPBP3"/>
    <property type="match status" value="1"/>
</dbReference>
<dbReference type="PANTHER" id="PTHR42714:SF6">
    <property type="entry name" value="TRANSLATION INITIATION FACTOR IF-2"/>
    <property type="match status" value="1"/>
</dbReference>
<dbReference type="InterPro" id="IPR023873">
    <property type="entry name" value="FeFe-hyd_GTPase_HydF"/>
</dbReference>
<dbReference type="RefSeq" id="WP_153116513.1">
    <property type="nucleotide sequence ID" value="NZ_JACIGE010000006.1"/>
</dbReference>
<sequence length="441" mass="47609">MNQNTPRALRLHIGIFGRRNVGKSSLLNAITRQQVAIVSALAGTTTDPVEKPMELLPVGPVLFIDTAGIDDSGVVGDLRVAKTREVFERTDLGIIVSDGEWGAYEESIAAALAERQTPVIVVLNKSDLGAPPEATLARLAELRLPSVRTAAAKRDDPLGDGILDLRHAIVDHAPEDFISNPDIVADLVGPGQMAVLVVPIDKEAPKGRLILPQVQSIRDLLDNDAWCMVVKERELRTALDQLKRPPKLVVTDSQAFLKVAADTPPEVPLTSFSILFSRFKGDLVSQTLGALAIDTLKAGDRVLIAEACAHHPIAEDIGRVKIPRWLTQYVGGKLEFTIVAGRDYPEDLSPFKLIVHCGGCTFNRKEMLNRILKAKAAGVPITNYGLTIAFSLGIFERALQPFPAALAAYVEARREQGRAGRVVGEATGEAKGKELTGKEMA</sequence>
<evidence type="ECO:0000313" key="5">
    <source>
        <dbReference type="Proteomes" id="UP000587070"/>
    </source>
</evidence>
<dbReference type="NCBIfam" id="TIGR00231">
    <property type="entry name" value="small_GTP"/>
    <property type="match status" value="1"/>
</dbReference>
<dbReference type="InterPro" id="IPR041606">
    <property type="entry name" value="HydF_dimer"/>
</dbReference>
<dbReference type="Gene3D" id="3.40.50.300">
    <property type="entry name" value="P-loop containing nucleotide triphosphate hydrolases"/>
    <property type="match status" value="1"/>
</dbReference>
<evidence type="ECO:0000259" key="3">
    <source>
        <dbReference type="Pfam" id="PF18133"/>
    </source>
</evidence>
<evidence type="ECO:0000259" key="1">
    <source>
        <dbReference type="Pfam" id="PF01926"/>
    </source>
</evidence>
<dbReference type="Pfam" id="PF18128">
    <property type="entry name" value="HydF_dimer"/>
    <property type="match status" value="1"/>
</dbReference>
<dbReference type="AlphaFoldDB" id="A0A840G9P8"/>
<feature type="domain" description="Hydrogen maturase F dimerization" evidence="2">
    <location>
        <begin position="183"/>
        <end position="281"/>
    </location>
</feature>
<dbReference type="InterPro" id="IPR027417">
    <property type="entry name" value="P-loop_NTPase"/>
</dbReference>
<protein>
    <submittedName>
        <fullName evidence="4">[FeFe] hydrogenase H-cluster maturation GTPase HydF</fullName>
    </submittedName>
</protein>
<dbReference type="Proteomes" id="UP000587070">
    <property type="component" value="Unassembled WGS sequence"/>
</dbReference>
<dbReference type="CDD" id="cd00880">
    <property type="entry name" value="Era_like"/>
    <property type="match status" value="1"/>
</dbReference>
<dbReference type="SUPFAM" id="SSF52540">
    <property type="entry name" value="P-loop containing nucleoside triphosphate hydrolases"/>
    <property type="match status" value="1"/>
</dbReference>
<comment type="caution">
    <text evidence="4">The sequence shown here is derived from an EMBL/GenBank/DDBJ whole genome shotgun (WGS) entry which is preliminary data.</text>
</comment>
<dbReference type="Pfam" id="PF18133">
    <property type="entry name" value="HydF_tetramer"/>
    <property type="match status" value="1"/>
</dbReference>
<reference evidence="4 5" key="1">
    <citation type="submission" date="2020-08" db="EMBL/GenBank/DDBJ databases">
        <title>Genome sequencing of Purple Non-Sulfur Bacteria from various extreme environments.</title>
        <authorList>
            <person name="Mayer M."/>
        </authorList>
    </citation>
    <scope>NUCLEOTIDE SEQUENCE [LARGE SCALE GENOMIC DNA]</scope>
    <source>
        <strain evidence="4 5">2761</strain>
    </source>
</reference>
<dbReference type="EMBL" id="JACIGE010000006">
    <property type="protein sequence ID" value="MBB4247620.1"/>
    <property type="molecule type" value="Genomic_DNA"/>
</dbReference>
<name>A0A840G9P8_RHOTE</name>
<dbReference type="GO" id="GO:0030488">
    <property type="term" value="P:tRNA methylation"/>
    <property type="evidence" value="ECO:0007669"/>
    <property type="project" value="TreeGrafter"/>
</dbReference>